<organism evidence="1 2">
    <name type="scientific">Panagrolaimus davidi</name>
    <dbReference type="NCBI Taxonomy" id="227884"/>
    <lineage>
        <taxon>Eukaryota</taxon>
        <taxon>Metazoa</taxon>
        <taxon>Ecdysozoa</taxon>
        <taxon>Nematoda</taxon>
        <taxon>Chromadorea</taxon>
        <taxon>Rhabditida</taxon>
        <taxon>Tylenchina</taxon>
        <taxon>Panagrolaimomorpha</taxon>
        <taxon>Panagrolaimoidea</taxon>
        <taxon>Panagrolaimidae</taxon>
        <taxon>Panagrolaimus</taxon>
    </lineage>
</organism>
<name>A0A914Q3L9_9BILA</name>
<dbReference type="AlphaFoldDB" id="A0A914Q3L9"/>
<reference evidence="2" key="1">
    <citation type="submission" date="2022-11" db="UniProtKB">
        <authorList>
            <consortium name="WormBaseParasite"/>
        </authorList>
    </citation>
    <scope>IDENTIFICATION</scope>
</reference>
<dbReference type="Proteomes" id="UP000887578">
    <property type="component" value="Unplaced"/>
</dbReference>
<keyword evidence="1" id="KW-1185">Reference proteome</keyword>
<evidence type="ECO:0000313" key="2">
    <source>
        <dbReference type="WBParaSite" id="PDA_v2.g21739.t1"/>
    </source>
</evidence>
<dbReference type="WBParaSite" id="PDA_v2.g21739.t1">
    <property type="protein sequence ID" value="PDA_v2.g21739.t1"/>
    <property type="gene ID" value="PDA_v2.g21739"/>
</dbReference>
<protein>
    <submittedName>
        <fullName evidence="2">Uncharacterized protein</fullName>
    </submittedName>
</protein>
<proteinExistence type="predicted"/>
<accession>A0A914Q3L9</accession>
<evidence type="ECO:0000313" key="1">
    <source>
        <dbReference type="Proteomes" id="UP000887578"/>
    </source>
</evidence>
<sequence length="89" mass="10261">MSRLYDWEVDENGSFKPIIDSQRVERSAGNKLREQKCANDSYIVETLLKKYNRHKIPGGSVEVRVEVWVQEITTISDITSDFQPSTLIT</sequence>